<keyword evidence="7" id="KW-0807">Transducer</keyword>
<evidence type="ECO:0000256" key="4">
    <source>
        <dbReference type="ARBA" id="ARBA00023040"/>
    </source>
</evidence>
<proteinExistence type="predicted"/>
<feature type="domain" description="G-protein coupled receptors family 1 profile" evidence="9">
    <location>
        <begin position="79"/>
        <end position="263"/>
    </location>
</feature>
<keyword evidence="5 8" id="KW-0472">Membrane</keyword>
<dbReference type="Ensembl" id="ENSSGRT00000085701.1">
    <property type="protein sequence ID" value="ENSSGRP00000080475.1"/>
    <property type="gene ID" value="ENSSGRG00000040793.1"/>
</dbReference>
<keyword evidence="6" id="KW-0675">Receptor</keyword>
<accession>A0A672QWJ2</accession>
<dbReference type="InterPro" id="IPR000276">
    <property type="entry name" value="GPCR_Rhodpsn"/>
</dbReference>
<feature type="transmembrane region" description="Helical" evidence="8">
    <location>
        <begin position="64"/>
        <end position="87"/>
    </location>
</feature>
<evidence type="ECO:0000256" key="3">
    <source>
        <dbReference type="ARBA" id="ARBA00022989"/>
    </source>
</evidence>
<keyword evidence="2 8" id="KW-0812">Transmembrane</keyword>
<feature type="transmembrane region" description="Helical" evidence="8">
    <location>
        <begin position="148"/>
        <end position="168"/>
    </location>
</feature>
<evidence type="ECO:0000256" key="2">
    <source>
        <dbReference type="ARBA" id="ARBA00022692"/>
    </source>
</evidence>
<evidence type="ECO:0000256" key="5">
    <source>
        <dbReference type="ARBA" id="ARBA00023136"/>
    </source>
</evidence>
<dbReference type="SUPFAM" id="SSF81321">
    <property type="entry name" value="Family A G protein-coupled receptor-like"/>
    <property type="match status" value="1"/>
</dbReference>
<dbReference type="GO" id="GO:0004930">
    <property type="term" value="F:G protein-coupled receptor activity"/>
    <property type="evidence" value="ECO:0007669"/>
    <property type="project" value="UniProtKB-KW"/>
</dbReference>
<keyword evidence="4" id="KW-0297">G-protein coupled receptor</keyword>
<dbReference type="Gene3D" id="1.20.1070.10">
    <property type="entry name" value="Rhodopsin 7-helix transmembrane proteins"/>
    <property type="match status" value="1"/>
</dbReference>
<evidence type="ECO:0000256" key="7">
    <source>
        <dbReference type="ARBA" id="ARBA00023224"/>
    </source>
</evidence>
<keyword evidence="11" id="KW-1185">Reference proteome</keyword>
<dbReference type="PROSITE" id="PS50262">
    <property type="entry name" value="G_PROTEIN_RECEP_F1_2"/>
    <property type="match status" value="1"/>
</dbReference>
<sequence>MVYFLSAEGVKPSFHSAVLFNPAINGSSTPTPVICRLDASSSAASLQSNVSLTSYDLSPAEVTLLGLVFGVFWVISVLGNSLVCLVIHRSRRTQSTTNYFVVSMACADLLLSLACAPLVLLQVSAGHWPLTAAACKAVRYLQHLCPGVQVYVLLSICVDRFYTIVYPLSFKVSREKAKRMILASWLFDAAFVSPCLFFYGSSASQNHCDFFLVDSWDTVLFDGNMAEEAFCAAQWVPAVWLPTFFKIYSFVFSRRNSYTFGTT</sequence>
<dbReference type="Pfam" id="PF00001">
    <property type="entry name" value="7tm_1"/>
    <property type="match status" value="1"/>
</dbReference>
<dbReference type="PRINTS" id="PR00237">
    <property type="entry name" value="GPCRRHODOPSN"/>
</dbReference>
<name>A0A672QWJ2_SINGR</name>
<evidence type="ECO:0000259" key="9">
    <source>
        <dbReference type="PROSITE" id="PS50262"/>
    </source>
</evidence>
<dbReference type="PANTHER" id="PTHR24243:SF224">
    <property type="entry name" value="G-PROTEIN COUPLED RECEPTOR 19-RELATED"/>
    <property type="match status" value="1"/>
</dbReference>
<reference evidence="10" key="2">
    <citation type="submission" date="2025-09" db="UniProtKB">
        <authorList>
            <consortium name="Ensembl"/>
        </authorList>
    </citation>
    <scope>IDENTIFICATION</scope>
</reference>
<dbReference type="Proteomes" id="UP000472262">
    <property type="component" value="Unassembled WGS sequence"/>
</dbReference>
<reference evidence="10" key="1">
    <citation type="submission" date="2025-08" db="UniProtKB">
        <authorList>
            <consortium name="Ensembl"/>
        </authorList>
    </citation>
    <scope>IDENTIFICATION</scope>
</reference>
<feature type="transmembrane region" description="Helical" evidence="8">
    <location>
        <begin position="99"/>
        <end position="120"/>
    </location>
</feature>
<dbReference type="InParanoid" id="A0A672QWJ2"/>
<keyword evidence="3 8" id="KW-1133">Transmembrane helix</keyword>
<organism evidence="10 11">
    <name type="scientific">Sinocyclocheilus grahami</name>
    <name type="common">Dianchi golden-line fish</name>
    <name type="synonym">Barbus grahami</name>
    <dbReference type="NCBI Taxonomy" id="75366"/>
    <lineage>
        <taxon>Eukaryota</taxon>
        <taxon>Metazoa</taxon>
        <taxon>Chordata</taxon>
        <taxon>Craniata</taxon>
        <taxon>Vertebrata</taxon>
        <taxon>Euteleostomi</taxon>
        <taxon>Actinopterygii</taxon>
        <taxon>Neopterygii</taxon>
        <taxon>Teleostei</taxon>
        <taxon>Ostariophysi</taxon>
        <taxon>Cypriniformes</taxon>
        <taxon>Cyprinidae</taxon>
        <taxon>Cyprininae</taxon>
        <taxon>Sinocyclocheilus</taxon>
    </lineage>
</organism>
<evidence type="ECO:0000256" key="1">
    <source>
        <dbReference type="ARBA" id="ARBA00004141"/>
    </source>
</evidence>
<dbReference type="GO" id="GO:0005886">
    <property type="term" value="C:plasma membrane"/>
    <property type="evidence" value="ECO:0007669"/>
    <property type="project" value="TreeGrafter"/>
</dbReference>
<evidence type="ECO:0000313" key="10">
    <source>
        <dbReference type="Ensembl" id="ENSSGRP00000080475.1"/>
    </source>
</evidence>
<comment type="subcellular location">
    <subcellularLocation>
        <location evidence="1">Membrane</location>
        <topology evidence="1">Multi-pass membrane protein</topology>
    </subcellularLocation>
</comment>
<dbReference type="PANTHER" id="PTHR24243">
    <property type="entry name" value="G-PROTEIN COUPLED RECEPTOR"/>
    <property type="match status" value="1"/>
</dbReference>
<dbReference type="AlphaFoldDB" id="A0A672QWJ2"/>
<dbReference type="OMA" id="MAITWER"/>
<feature type="transmembrane region" description="Helical" evidence="8">
    <location>
        <begin position="180"/>
        <end position="200"/>
    </location>
</feature>
<evidence type="ECO:0000256" key="6">
    <source>
        <dbReference type="ARBA" id="ARBA00023170"/>
    </source>
</evidence>
<dbReference type="InterPro" id="IPR017452">
    <property type="entry name" value="GPCR_Rhodpsn_7TM"/>
</dbReference>
<protein>
    <submittedName>
        <fullName evidence="10">G protein-coupled receptor 19</fullName>
    </submittedName>
</protein>
<evidence type="ECO:0000256" key="8">
    <source>
        <dbReference type="SAM" id="Phobius"/>
    </source>
</evidence>
<evidence type="ECO:0000313" key="11">
    <source>
        <dbReference type="Proteomes" id="UP000472262"/>
    </source>
</evidence>